<reference evidence="2 3" key="1">
    <citation type="submission" date="2020-06" db="EMBL/GenBank/DDBJ databases">
        <authorList>
            <consortium name="Wellcome Sanger Institute Data Sharing"/>
        </authorList>
    </citation>
    <scope>NUCLEOTIDE SEQUENCE [LARGE SCALE GENOMIC DNA]</scope>
</reference>
<accession>A0AAY4BXL8</accession>
<proteinExistence type="predicted"/>
<dbReference type="Proteomes" id="UP000694580">
    <property type="component" value="Chromosome 14"/>
</dbReference>
<keyword evidence="3" id="KW-1185">Reference proteome</keyword>
<evidence type="ECO:0000313" key="3">
    <source>
        <dbReference type="Proteomes" id="UP000694580"/>
    </source>
</evidence>
<dbReference type="AlphaFoldDB" id="A0AAY4BXL8"/>
<reference evidence="2" key="3">
    <citation type="submission" date="2025-09" db="UniProtKB">
        <authorList>
            <consortium name="Ensembl"/>
        </authorList>
    </citation>
    <scope>IDENTIFICATION</scope>
</reference>
<feature type="transmembrane region" description="Helical" evidence="1">
    <location>
        <begin position="12"/>
        <end position="30"/>
    </location>
</feature>
<sequence length="79" mass="9057">MSLTEKKPESVHINICLTYYFCFVICCPGMRHQHSTQPLQSASKYRKASVFTTTESEGPKTKNEEDYNMTAYSLLLQNS</sequence>
<dbReference type="Ensembl" id="ENSDCDT00010031443.1">
    <property type="protein sequence ID" value="ENSDCDP00010025357.1"/>
    <property type="gene ID" value="ENSDCDG00010016150.1"/>
</dbReference>
<name>A0AAY4BXL8_9TELE</name>
<protein>
    <submittedName>
        <fullName evidence="2">Uncharacterized protein</fullName>
    </submittedName>
</protein>
<keyword evidence="1" id="KW-0472">Membrane</keyword>
<organism evidence="2 3">
    <name type="scientific">Denticeps clupeoides</name>
    <name type="common">denticle herring</name>
    <dbReference type="NCBI Taxonomy" id="299321"/>
    <lineage>
        <taxon>Eukaryota</taxon>
        <taxon>Metazoa</taxon>
        <taxon>Chordata</taxon>
        <taxon>Craniata</taxon>
        <taxon>Vertebrata</taxon>
        <taxon>Euteleostomi</taxon>
        <taxon>Actinopterygii</taxon>
        <taxon>Neopterygii</taxon>
        <taxon>Teleostei</taxon>
        <taxon>Clupei</taxon>
        <taxon>Clupeiformes</taxon>
        <taxon>Denticipitoidei</taxon>
        <taxon>Denticipitidae</taxon>
        <taxon>Denticeps</taxon>
    </lineage>
</organism>
<evidence type="ECO:0000256" key="1">
    <source>
        <dbReference type="SAM" id="Phobius"/>
    </source>
</evidence>
<reference evidence="2" key="2">
    <citation type="submission" date="2025-08" db="UniProtKB">
        <authorList>
            <consortium name="Ensembl"/>
        </authorList>
    </citation>
    <scope>IDENTIFICATION</scope>
</reference>
<keyword evidence="1" id="KW-0812">Transmembrane</keyword>
<keyword evidence="1" id="KW-1133">Transmembrane helix</keyword>
<evidence type="ECO:0000313" key="2">
    <source>
        <dbReference type="Ensembl" id="ENSDCDP00010025357.1"/>
    </source>
</evidence>